<evidence type="ECO:0000259" key="6">
    <source>
        <dbReference type="PROSITE" id="PS51082"/>
    </source>
</evidence>
<dbReference type="PROSITE" id="PS51082">
    <property type="entry name" value="WH2"/>
    <property type="match status" value="1"/>
</dbReference>
<dbReference type="InterPro" id="IPR011993">
    <property type="entry name" value="PH-like_dom_sf"/>
</dbReference>
<dbReference type="GO" id="GO:0035556">
    <property type="term" value="P:intracellular signal transduction"/>
    <property type="evidence" value="ECO:0007669"/>
    <property type="project" value="InterPro"/>
</dbReference>
<dbReference type="EMBL" id="HBIV01001597">
    <property type="protein sequence ID" value="CAE0645194.1"/>
    <property type="molecule type" value="Transcribed_RNA"/>
</dbReference>
<dbReference type="SMART" id="SM00324">
    <property type="entry name" value="RhoGAP"/>
    <property type="match status" value="1"/>
</dbReference>
<evidence type="ECO:0000256" key="1">
    <source>
        <dbReference type="ARBA" id="ARBA00022468"/>
    </source>
</evidence>
<feature type="compositionally biased region" description="Basic and acidic residues" evidence="2">
    <location>
        <begin position="58"/>
        <end position="68"/>
    </location>
</feature>
<dbReference type="Gene3D" id="1.10.555.10">
    <property type="entry name" value="Rho GTPase activation protein"/>
    <property type="match status" value="1"/>
</dbReference>
<dbReference type="Gene3D" id="2.30.29.30">
    <property type="entry name" value="Pleckstrin-homology domain (PH domain)/Phosphotyrosine-binding domain (PTB)"/>
    <property type="match status" value="1"/>
</dbReference>
<evidence type="ECO:0008006" key="8">
    <source>
        <dbReference type="Google" id="ProtNLM"/>
    </source>
</evidence>
<feature type="region of interest" description="Disordered" evidence="2">
    <location>
        <begin position="1"/>
        <end position="144"/>
    </location>
</feature>
<evidence type="ECO:0000259" key="5">
    <source>
        <dbReference type="PROSITE" id="PS50238"/>
    </source>
</evidence>
<evidence type="ECO:0000259" key="3">
    <source>
        <dbReference type="PROSITE" id="PS50003"/>
    </source>
</evidence>
<reference evidence="7" key="1">
    <citation type="submission" date="2021-01" db="EMBL/GenBank/DDBJ databases">
        <authorList>
            <person name="Corre E."/>
            <person name="Pelletier E."/>
            <person name="Niang G."/>
            <person name="Scheremetjew M."/>
            <person name="Finn R."/>
            <person name="Kale V."/>
            <person name="Holt S."/>
            <person name="Cochrane G."/>
            <person name="Meng A."/>
            <person name="Brown T."/>
            <person name="Cohen L."/>
        </authorList>
    </citation>
    <scope>NUCLEOTIDE SEQUENCE</scope>
    <source>
        <strain evidence="7">CCCM811</strain>
    </source>
</reference>
<dbReference type="InterPro" id="IPR001849">
    <property type="entry name" value="PH_domain"/>
</dbReference>
<dbReference type="InterPro" id="IPR003124">
    <property type="entry name" value="WH2_dom"/>
</dbReference>
<dbReference type="InterPro" id="IPR036390">
    <property type="entry name" value="WH_DNA-bd_sf"/>
</dbReference>
<dbReference type="SUPFAM" id="SSF50729">
    <property type="entry name" value="PH domain-like"/>
    <property type="match status" value="1"/>
</dbReference>
<feature type="compositionally biased region" description="Pro residues" evidence="2">
    <location>
        <begin position="130"/>
        <end position="144"/>
    </location>
</feature>
<dbReference type="Pfam" id="PF00169">
    <property type="entry name" value="PH"/>
    <property type="match status" value="1"/>
</dbReference>
<dbReference type="InterPro" id="IPR051025">
    <property type="entry name" value="RhoGAP"/>
</dbReference>
<dbReference type="GO" id="GO:0005096">
    <property type="term" value="F:GTPase activator activity"/>
    <property type="evidence" value="ECO:0007669"/>
    <property type="project" value="UniProtKB-KW"/>
</dbReference>
<protein>
    <recommendedName>
        <fullName evidence="8">Rho-GAP domain-containing protein</fullName>
    </recommendedName>
</protein>
<evidence type="ECO:0000256" key="2">
    <source>
        <dbReference type="SAM" id="MobiDB-lite"/>
    </source>
</evidence>
<dbReference type="CDD" id="cd00821">
    <property type="entry name" value="PH"/>
    <property type="match status" value="1"/>
</dbReference>
<dbReference type="PROSITE" id="PS50238">
    <property type="entry name" value="RHOGAP"/>
    <property type="match status" value="1"/>
</dbReference>
<dbReference type="AlphaFoldDB" id="A0A7S3Y9H3"/>
<evidence type="ECO:0000313" key="7">
    <source>
        <dbReference type="EMBL" id="CAE0645194.1"/>
    </source>
</evidence>
<dbReference type="CDD" id="cd00159">
    <property type="entry name" value="RhoGAP"/>
    <property type="match status" value="1"/>
</dbReference>
<name>A0A7S3Y9H3_9EUKA</name>
<dbReference type="InterPro" id="IPR000591">
    <property type="entry name" value="DEP_dom"/>
</dbReference>
<dbReference type="PROSITE" id="PS50186">
    <property type="entry name" value="DEP"/>
    <property type="match status" value="1"/>
</dbReference>
<feature type="domain" description="DEP" evidence="4">
    <location>
        <begin position="345"/>
        <end position="427"/>
    </location>
</feature>
<dbReference type="SMART" id="SM00233">
    <property type="entry name" value="PH"/>
    <property type="match status" value="1"/>
</dbReference>
<dbReference type="InterPro" id="IPR008936">
    <property type="entry name" value="Rho_GTPase_activation_prot"/>
</dbReference>
<sequence>MSSTDTAMDAKGGLSSLYSSRNHSRTSSSVKKGGNSKDHNEMSSIFNQMGMSGNLSDVAEKLREEQSERTLSSLAALDEGALPAPPPAPALGGEDDDSAPPAPPGPSHPDDDSDAPPPPAEGAESKSALPPLPPPDVGGPAPPPAPTNIIMPIIRANPAMPKIYKCLANPGLGYRRSAKFDDKVEGEGLLQGEQIEGEEKTEGWIYVASKEMWLPLEHDGKALMQRNKDVSERRASLLKDIASGKGRSLVGARGKLLNEIRGGKSLKKTRVLKDEGVLHLKSHHMQEAIIQNLITYDQALTLWKFFAQHCKPGSLSESKLSASEKLDEVRKKFSPQKLGSIVRRMKSELKPATMTYVKKKYLNCCSGAEMICFLSDSKKVQGVEVDEVEAVSTLLLDYALIRNASNKKMNNAKGLPIRADQYYRYGDIVLHQGPLLRMHKKVFNNKSYKKRYYRLVESAIESRTKRQTYRFESYVKKSDKDPHSALDVTEAKIDPIPRLALEFVLKTSRVVRLKAADNKEKQEWIDHFKAILGANRMLEKPPPTFGAKLSVVAKSKQNPNVPVVVWECVEHIRQYGMKTEGVFRKPGLRDRIVALKDAFDAGISPKINGEADVHNAAGCLKLWLRELPEPLIPFQYYKPFLNASTVEEYRKLIQSIPTINQELLSYLCQFLEELSTYHEITRMHTKNIALVFAPNLLRSEVEDPMEAFQNSDKKIDTFSDVIKHVHPIFGVERQLKKEESKTSGTASQKIAFL</sequence>
<evidence type="ECO:0000259" key="4">
    <source>
        <dbReference type="PROSITE" id="PS50186"/>
    </source>
</evidence>
<dbReference type="SMART" id="SM00246">
    <property type="entry name" value="WH2"/>
    <property type="match status" value="1"/>
</dbReference>
<feature type="domain" description="PH" evidence="3">
    <location>
        <begin position="428"/>
        <end position="533"/>
    </location>
</feature>
<feature type="domain" description="WH2" evidence="6">
    <location>
        <begin position="252"/>
        <end position="269"/>
    </location>
</feature>
<dbReference type="Pfam" id="PF00620">
    <property type="entry name" value="RhoGAP"/>
    <property type="match status" value="1"/>
</dbReference>
<dbReference type="InterPro" id="IPR000198">
    <property type="entry name" value="RhoGAP_dom"/>
</dbReference>
<proteinExistence type="predicted"/>
<organism evidence="7">
    <name type="scientific">Lotharella globosa</name>
    <dbReference type="NCBI Taxonomy" id="91324"/>
    <lineage>
        <taxon>Eukaryota</taxon>
        <taxon>Sar</taxon>
        <taxon>Rhizaria</taxon>
        <taxon>Cercozoa</taxon>
        <taxon>Chlorarachniophyceae</taxon>
        <taxon>Lotharella</taxon>
    </lineage>
</organism>
<feature type="domain" description="Rho-GAP" evidence="5">
    <location>
        <begin position="547"/>
        <end position="729"/>
    </location>
</feature>
<feature type="compositionally biased region" description="Low complexity" evidence="2">
    <location>
        <begin position="15"/>
        <end position="29"/>
    </location>
</feature>
<dbReference type="SUPFAM" id="SSF48350">
    <property type="entry name" value="GTPase activation domain, GAP"/>
    <property type="match status" value="1"/>
</dbReference>
<dbReference type="PANTHER" id="PTHR15228">
    <property type="entry name" value="SPERMATHECAL PHYSIOLOGY VARIANT"/>
    <property type="match status" value="1"/>
</dbReference>
<dbReference type="PROSITE" id="PS50003">
    <property type="entry name" value="PH_DOMAIN"/>
    <property type="match status" value="1"/>
</dbReference>
<dbReference type="SUPFAM" id="SSF46785">
    <property type="entry name" value="Winged helix' DNA-binding domain"/>
    <property type="match status" value="1"/>
</dbReference>
<dbReference type="PANTHER" id="PTHR15228:SF24">
    <property type="entry name" value="RHO-GAP DOMAIN-CONTAINING PROTEIN"/>
    <property type="match status" value="1"/>
</dbReference>
<keyword evidence="1" id="KW-0343">GTPase activation</keyword>
<dbReference type="GO" id="GO:0003779">
    <property type="term" value="F:actin binding"/>
    <property type="evidence" value="ECO:0007669"/>
    <property type="project" value="InterPro"/>
</dbReference>
<gene>
    <name evidence="7" type="ORF">LGLO00237_LOCUS1112</name>
</gene>
<feature type="compositionally biased region" description="Polar residues" evidence="2">
    <location>
        <begin position="42"/>
        <end position="55"/>
    </location>
</feature>
<accession>A0A7S3Y9H3</accession>